<dbReference type="OrthoDB" id="74545at2759"/>
<dbReference type="STRING" id="69771.A0A1V6PNC5"/>
<dbReference type="PANTHER" id="PTHR37015">
    <property type="entry name" value="REVERSE TRANSCRIPTASE DOMAIN-CONTAINING PROTEIN"/>
    <property type="match status" value="1"/>
</dbReference>
<sequence length="128" mass="14903">MTYPSDKETFEKRGSDSTTIFGKDGKSLPFWSLEEYTKYPETYSLHVQEAYIMLRRADLKGIVSDSPISANSRLMTPYWCWVAEMYHSDMVRTYGSLSAVNREFMSLGVVKTLKEERSEQSLFFHLPF</sequence>
<comment type="caution">
    <text evidence="1">The sequence shown here is derived from an EMBL/GenBank/DDBJ whole genome shotgun (WGS) entry which is preliminary data.</text>
</comment>
<organism evidence="1 2">
    <name type="scientific">Penicillium decumbens</name>
    <dbReference type="NCBI Taxonomy" id="69771"/>
    <lineage>
        <taxon>Eukaryota</taxon>
        <taxon>Fungi</taxon>
        <taxon>Dikarya</taxon>
        <taxon>Ascomycota</taxon>
        <taxon>Pezizomycotina</taxon>
        <taxon>Eurotiomycetes</taxon>
        <taxon>Eurotiomycetidae</taxon>
        <taxon>Eurotiales</taxon>
        <taxon>Aspergillaceae</taxon>
        <taxon>Penicillium</taxon>
    </lineage>
</organism>
<keyword evidence="2" id="KW-1185">Reference proteome</keyword>
<evidence type="ECO:0000313" key="1">
    <source>
        <dbReference type="EMBL" id="OQD78508.1"/>
    </source>
</evidence>
<name>A0A1V6PNC5_PENDC</name>
<dbReference type="PANTHER" id="PTHR37015:SF2">
    <property type="entry name" value="REVERSE TRANSCRIPTASE DOMAIN-CONTAINING PROTEIN"/>
    <property type="match status" value="1"/>
</dbReference>
<protein>
    <submittedName>
        <fullName evidence="1">Uncharacterized protein</fullName>
    </submittedName>
</protein>
<reference evidence="2" key="1">
    <citation type="journal article" date="2017" name="Nat. Microbiol.">
        <title>Global analysis of biosynthetic gene clusters reveals vast potential of secondary metabolite production in Penicillium species.</title>
        <authorList>
            <person name="Nielsen J.C."/>
            <person name="Grijseels S."/>
            <person name="Prigent S."/>
            <person name="Ji B."/>
            <person name="Dainat J."/>
            <person name="Nielsen K.F."/>
            <person name="Frisvad J.C."/>
            <person name="Workman M."/>
            <person name="Nielsen J."/>
        </authorList>
    </citation>
    <scope>NUCLEOTIDE SEQUENCE [LARGE SCALE GENOMIC DNA]</scope>
    <source>
        <strain evidence="2">IBT 11843</strain>
    </source>
</reference>
<gene>
    <name evidence="1" type="ORF">PENDEC_c001G02723</name>
</gene>
<dbReference type="AlphaFoldDB" id="A0A1V6PNC5"/>
<proteinExistence type="predicted"/>
<dbReference type="EMBL" id="MDYL01000001">
    <property type="protein sequence ID" value="OQD78508.1"/>
    <property type="molecule type" value="Genomic_DNA"/>
</dbReference>
<evidence type="ECO:0000313" key="2">
    <source>
        <dbReference type="Proteomes" id="UP000191522"/>
    </source>
</evidence>
<dbReference type="Proteomes" id="UP000191522">
    <property type="component" value="Unassembled WGS sequence"/>
</dbReference>
<accession>A0A1V6PNC5</accession>